<dbReference type="CDD" id="cd00052">
    <property type="entry name" value="EH"/>
    <property type="match status" value="1"/>
</dbReference>
<keyword evidence="6" id="KW-0547">Nucleotide-binding</keyword>
<dbReference type="InterPro" id="IPR027417">
    <property type="entry name" value="P-loop_NTPase"/>
</dbReference>
<keyword evidence="3" id="KW-1003">Cell membrane</keyword>
<dbReference type="Gene3D" id="1.10.238.10">
    <property type="entry name" value="EF-hand"/>
    <property type="match status" value="1"/>
</dbReference>
<dbReference type="SUPFAM" id="SSF47473">
    <property type="entry name" value="EF-hand"/>
    <property type="match status" value="1"/>
</dbReference>
<keyword evidence="8" id="KW-0106">Calcium</keyword>
<comment type="subcellular location">
    <subcellularLocation>
        <location evidence="2">Cell membrane</location>
        <topology evidence="2">Peripheral membrane protein</topology>
        <orientation evidence="2">Cytoplasmic side</orientation>
    </subcellularLocation>
    <subcellularLocation>
        <location evidence="1">Endosome membrane</location>
        <topology evidence="1">Peripheral membrane protein</topology>
        <orientation evidence="1">Cytoplasmic side</orientation>
    </subcellularLocation>
</comment>
<keyword evidence="5" id="KW-0479">Metal-binding</keyword>
<feature type="domain" description="Dynamin-type G" evidence="14">
    <location>
        <begin position="55"/>
        <end position="286"/>
    </location>
</feature>
<evidence type="ECO:0000256" key="6">
    <source>
        <dbReference type="ARBA" id="ARBA00022741"/>
    </source>
</evidence>
<dbReference type="Gene3D" id="3.40.50.300">
    <property type="entry name" value="P-loop containing nucleotide triphosphate hydrolases"/>
    <property type="match status" value="1"/>
</dbReference>
<dbReference type="Pfam" id="PF00350">
    <property type="entry name" value="Dynamin_N"/>
    <property type="match status" value="1"/>
</dbReference>
<dbReference type="Pfam" id="PF16880">
    <property type="entry name" value="EHD_N"/>
    <property type="match status" value="1"/>
</dbReference>
<keyword evidence="7" id="KW-0967">Endosome</keyword>
<name>A0A060WRR4_ONCMY</name>
<proteinExistence type="predicted"/>
<dbReference type="Pfam" id="PF18150">
    <property type="entry name" value="DUF5600"/>
    <property type="match status" value="1"/>
</dbReference>
<feature type="domain" description="EH" evidence="12">
    <location>
        <begin position="444"/>
        <end position="532"/>
    </location>
</feature>
<dbReference type="STRING" id="8022.A0A060WRR4"/>
<dbReference type="Proteomes" id="UP000193380">
    <property type="component" value="Unassembled WGS sequence"/>
</dbReference>
<keyword evidence="10" id="KW-0342">GTP-binding</keyword>
<evidence type="ECO:0000259" key="14">
    <source>
        <dbReference type="PROSITE" id="PS51718"/>
    </source>
</evidence>
<organism evidence="15 16">
    <name type="scientific">Oncorhynchus mykiss</name>
    <name type="common">Rainbow trout</name>
    <name type="synonym">Salmo gairdneri</name>
    <dbReference type="NCBI Taxonomy" id="8022"/>
    <lineage>
        <taxon>Eukaryota</taxon>
        <taxon>Metazoa</taxon>
        <taxon>Chordata</taxon>
        <taxon>Craniata</taxon>
        <taxon>Vertebrata</taxon>
        <taxon>Euteleostomi</taxon>
        <taxon>Actinopterygii</taxon>
        <taxon>Neopterygii</taxon>
        <taxon>Teleostei</taxon>
        <taxon>Protacanthopterygii</taxon>
        <taxon>Salmoniformes</taxon>
        <taxon>Salmonidae</taxon>
        <taxon>Salmoninae</taxon>
        <taxon>Oncorhynchus</taxon>
    </lineage>
</organism>
<evidence type="ECO:0000256" key="9">
    <source>
        <dbReference type="ARBA" id="ARBA00022840"/>
    </source>
</evidence>
<evidence type="ECO:0000256" key="2">
    <source>
        <dbReference type="ARBA" id="ARBA00004413"/>
    </source>
</evidence>
<dbReference type="Gene3D" id="1.10.268.20">
    <property type="match status" value="1"/>
</dbReference>
<evidence type="ECO:0000256" key="8">
    <source>
        <dbReference type="ARBA" id="ARBA00022837"/>
    </source>
</evidence>
<dbReference type="PROSITE" id="PS51718">
    <property type="entry name" value="G_DYNAMIN_2"/>
    <property type="match status" value="1"/>
</dbReference>
<evidence type="ECO:0000256" key="5">
    <source>
        <dbReference type="ARBA" id="ARBA00022723"/>
    </source>
</evidence>
<dbReference type="InterPro" id="IPR000261">
    <property type="entry name" value="EH_dom"/>
</dbReference>
<evidence type="ECO:0000313" key="16">
    <source>
        <dbReference type="Proteomes" id="UP000193380"/>
    </source>
</evidence>
<evidence type="ECO:0000256" key="4">
    <source>
        <dbReference type="ARBA" id="ARBA00022553"/>
    </source>
</evidence>
<dbReference type="GO" id="GO:0055038">
    <property type="term" value="C:recycling endosome membrane"/>
    <property type="evidence" value="ECO:0007669"/>
    <property type="project" value="UniProtKB-SubCell"/>
</dbReference>
<evidence type="ECO:0008006" key="17">
    <source>
        <dbReference type="Google" id="ProtNLM"/>
    </source>
</evidence>
<dbReference type="FunFam" id="3.40.50.300:FF:000147">
    <property type="entry name" value="EH domain-containing protein 1"/>
    <property type="match status" value="1"/>
</dbReference>
<dbReference type="AlphaFoldDB" id="A0A060WRR4"/>
<dbReference type="GO" id="GO:0005524">
    <property type="term" value="F:ATP binding"/>
    <property type="evidence" value="ECO:0007669"/>
    <property type="project" value="UniProtKB-KW"/>
</dbReference>
<keyword evidence="9" id="KW-0067">ATP-binding</keyword>
<dbReference type="FunFam" id="1.10.238.10:FF:000038">
    <property type="entry name" value="EH domain-containing protein 3"/>
    <property type="match status" value="1"/>
</dbReference>
<dbReference type="GO" id="GO:0005886">
    <property type="term" value="C:plasma membrane"/>
    <property type="evidence" value="ECO:0007669"/>
    <property type="project" value="UniProtKB-SubCell"/>
</dbReference>
<dbReference type="PANTHER" id="PTHR11216">
    <property type="entry name" value="EH DOMAIN"/>
    <property type="match status" value="1"/>
</dbReference>
<dbReference type="SMART" id="SM00027">
    <property type="entry name" value="EH"/>
    <property type="match status" value="1"/>
</dbReference>
<evidence type="ECO:0000313" key="15">
    <source>
        <dbReference type="EMBL" id="CDQ67729.1"/>
    </source>
</evidence>
<evidence type="ECO:0000256" key="1">
    <source>
        <dbReference type="ARBA" id="ARBA00004125"/>
    </source>
</evidence>
<dbReference type="Pfam" id="PF12763">
    <property type="entry name" value="EH"/>
    <property type="match status" value="1"/>
</dbReference>
<dbReference type="GO" id="GO:0016197">
    <property type="term" value="P:endosomal transport"/>
    <property type="evidence" value="ECO:0007669"/>
    <property type="project" value="TreeGrafter"/>
</dbReference>
<dbReference type="PANTHER" id="PTHR11216:SF67">
    <property type="entry name" value="EH DOMAIN-CONTAINING PROTEIN 3"/>
    <property type="match status" value="1"/>
</dbReference>
<evidence type="ECO:0000259" key="12">
    <source>
        <dbReference type="PROSITE" id="PS50031"/>
    </source>
</evidence>
<reference evidence="15" key="2">
    <citation type="submission" date="2014-03" db="EMBL/GenBank/DDBJ databases">
        <authorList>
            <person name="Genoscope - CEA"/>
        </authorList>
    </citation>
    <scope>NUCLEOTIDE SEQUENCE</scope>
</reference>
<evidence type="ECO:0000256" key="7">
    <source>
        <dbReference type="ARBA" id="ARBA00022753"/>
    </source>
</evidence>
<dbReference type="GO" id="GO:0005509">
    <property type="term" value="F:calcium ion binding"/>
    <property type="evidence" value="ECO:0007669"/>
    <property type="project" value="InterPro"/>
</dbReference>
<evidence type="ECO:0000259" key="13">
    <source>
        <dbReference type="PROSITE" id="PS50222"/>
    </source>
</evidence>
<dbReference type="PROSITE" id="PS00018">
    <property type="entry name" value="EF_HAND_1"/>
    <property type="match status" value="1"/>
</dbReference>
<evidence type="ECO:0000256" key="11">
    <source>
        <dbReference type="ARBA" id="ARBA00023136"/>
    </source>
</evidence>
<dbReference type="PROSITE" id="PS50222">
    <property type="entry name" value="EF_HAND_2"/>
    <property type="match status" value="1"/>
</dbReference>
<dbReference type="InterPro" id="IPR018247">
    <property type="entry name" value="EF_Hand_1_Ca_BS"/>
</dbReference>
<evidence type="ECO:0000256" key="3">
    <source>
        <dbReference type="ARBA" id="ARBA00022475"/>
    </source>
</evidence>
<dbReference type="EMBL" id="FR904594">
    <property type="protein sequence ID" value="CDQ67729.1"/>
    <property type="molecule type" value="Genomic_DNA"/>
</dbReference>
<dbReference type="SUPFAM" id="SSF52540">
    <property type="entry name" value="P-loop containing nucleoside triphosphate hydrolases"/>
    <property type="match status" value="1"/>
</dbReference>
<protein>
    <recommendedName>
        <fullName evidence="17">EH domain-containing protein 3</fullName>
    </recommendedName>
</protein>
<dbReference type="InterPro" id="IPR002048">
    <property type="entry name" value="EF_hand_dom"/>
</dbReference>
<dbReference type="InterPro" id="IPR031692">
    <property type="entry name" value="EHD_N"/>
</dbReference>
<sequence length="547" mass="61829">MFSWLGTDDRRKKDPEVFQTVSDGLKKLYKTKLLPLEEHYKFHEFHSPALEDADFDNKPMVLLVGQYSTGKTSFIRYLLEQDFPGMRIGPEPTTDSFIAVMHGDTEGLIPGNALVVDPKKPFRKLNVFGNAFLNRFVCAQLPNPVLESISVIDTPGILSGEKQRISRGYDFAAVLEWFAERVDRIILLFDAHKLDISDEFSEVIKALKNHEDKIRVVLNKADQIETQQLMRVYGALMWSLGKIVNTPEVIRVYIGSFWSHPLLIPDNRKLFEAEEQDLFKDIQSLPRNAALRKLNDLIKRARLAKVHAYIISSLKKEMPSVFGKEGKKKELINSLGEIYSRIEREHQISPGDFPNLKKMQEQLNAHDLNKFQPLKIKLLDTVDDMLAHDIAGLMVLVRQEETNRPQQVVKGGAFDGTLNGPFGHGYGEGAGEGIDEAEWVVARDKPMYDEIFYTLSPVNGKVTGANAKKEMVKSKLPNTVLGKIWKLADIDKDGMLDDEEFALANHLIKVKLEGHELPADLPGHLIPPSKRKITADQAFLILVPAFV</sequence>
<dbReference type="PROSITE" id="PS50031">
    <property type="entry name" value="EH"/>
    <property type="match status" value="1"/>
</dbReference>
<dbReference type="PaxDb" id="8022-A0A060WRR4"/>
<dbReference type="CDD" id="cd09913">
    <property type="entry name" value="EHD"/>
    <property type="match status" value="1"/>
</dbReference>
<dbReference type="GO" id="GO:0005525">
    <property type="term" value="F:GTP binding"/>
    <property type="evidence" value="ECO:0007669"/>
    <property type="project" value="InterPro"/>
</dbReference>
<evidence type="ECO:0000256" key="10">
    <source>
        <dbReference type="ARBA" id="ARBA00023134"/>
    </source>
</evidence>
<dbReference type="InterPro" id="IPR040990">
    <property type="entry name" value="DUF5600"/>
</dbReference>
<keyword evidence="4" id="KW-0597">Phosphoprotein</keyword>
<accession>A0A060WRR4</accession>
<keyword evidence="11" id="KW-0472">Membrane</keyword>
<reference evidence="15" key="1">
    <citation type="journal article" date="2014" name="Nat. Commun.">
        <title>The rainbow trout genome provides novel insights into evolution after whole-genome duplication in vertebrates.</title>
        <authorList>
            <person name="Berthelot C."/>
            <person name="Brunet F."/>
            <person name="Chalopin D."/>
            <person name="Juanchich A."/>
            <person name="Bernard M."/>
            <person name="Noel B."/>
            <person name="Bento P."/>
            <person name="Da Silva C."/>
            <person name="Labadie K."/>
            <person name="Alberti A."/>
            <person name="Aury J.M."/>
            <person name="Louis A."/>
            <person name="Dehais P."/>
            <person name="Bardou P."/>
            <person name="Montfort J."/>
            <person name="Klopp C."/>
            <person name="Cabau C."/>
            <person name="Gaspin C."/>
            <person name="Thorgaard G.H."/>
            <person name="Boussaha M."/>
            <person name="Quillet E."/>
            <person name="Guyomard R."/>
            <person name="Galiana D."/>
            <person name="Bobe J."/>
            <person name="Volff J.N."/>
            <person name="Genet C."/>
            <person name="Wincker P."/>
            <person name="Jaillon O."/>
            <person name="Roest Crollius H."/>
            <person name="Guiguen Y."/>
        </authorList>
    </citation>
    <scope>NUCLEOTIDE SEQUENCE [LARGE SCALE GENOMIC DNA]</scope>
</reference>
<feature type="domain" description="EF-hand" evidence="13">
    <location>
        <begin position="476"/>
        <end position="511"/>
    </location>
</feature>
<dbReference type="InterPro" id="IPR030381">
    <property type="entry name" value="G_DYNAMIN_dom"/>
</dbReference>
<dbReference type="GO" id="GO:0006897">
    <property type="term" value="P:endocytosis"/>
    <property type="evidence" value="ECO:0007669"/>
    <property type="project" value="TreeGrafter"/>
</dbReference>
<gene>
    <name evidence="15" type="ORF">GSONMT00022416001</name>
</gene>
<dbReference type="InterPro" id="IPR045063">
    <property type="entry name" value="Dynamin_N"/>
</dbReference>
<dbReference type="InterPro" id="IPR011992">
    <property type="entry name" value="EF-hand-dom_pair"/>
</dbReference>